<evidence type="ECO:0000313" key="2">
    <source>
        <dbReference type="Proteomes" id="UP000287233"/>
    </source>
</evidence>
<dbReference type="KEGG" id="bih:BIP78_0548"/>
<dbReference type="InterPro" id="IPR038390">
    <property type="entry name" value="Metal_Tscrpt_repr_sf"/>
</dbReference>
<dbReference type="EMBL" id="CP034928">
    <property type="protein sequence ID" value="QAA76314.1"/>
    <property type="molecule type" value="Genomic_DNA"/>
</dbReference>
<protein>
    <recommendedName>
        <fullName evidence="3">Repressor CsoR of the copZA operon</fullName>
    </recommendedName>
</protein>
<dbReference type="GO" id="GO:0003677">
    <property type="term" value="F:DNA binding"/>
    <property type="evidence" value="ECO:0007669"/>
    <property type="project" value="InterPro"/>
</dbReference>
<gene>
    <name evidence="1" type="ORF">BIP78_0548</name>
</gene>
<dbReference type="GO" id="GO:0046872">
    <property type="term" value="F:metal ion binding"/>
    <property type="evidence" value="ECO:0007669"/>
    <property type="project" value="InterPro"/>
</dbReference>
<dbReference type="Gene3D" id="1.20.58.1000">
    <property type="entry name" value="Metal-sensitive repressor, helix protomer"/>
    <property type="match status" value="1"/>
</dbReference>
<organism evidence="1 2">
    <name type="scientific">Bipolaricaulis sibiricus</name>
    <dbReference type="NCBI Taxonomy" id="2501609"/>
    <lineage>
        <taxon>Bacteria</taxon>
        <taxon>Candidatus Bipolaricaulota</taxon>
        <taxon>Candidatus Bipolaricaulia</taxon>
        <taxon>Candidatus Bipolaricaulales</taxon>
        <taxon>Candidatus Bipolaricaulaceae</taxon>
        <taxon>Candidatus Bipolaricaulis</taxon>
    </lineage>
</organism>
<evidence type="ECO:0000313" key="1">
    <source>
        <dbReference type="EMBL" id="QAA76314.1"/>
    </source>
</evidence>
<dbReference type="Pfam" id="PF02583">
    <property type="entry name" value="Trns_repr_metal"/>
    <property type="match status" value="1"/>
</dbReference>
<evidence type="ECO:0008006" key="3">
    <source>
        <dbReference type="Google" id="ProtNLM"/>
    </source>
</evidence>
<dbReference type="AlphaFoldDB" id="A0A410FTI7"/>
<reference evidence="2" key="1">
    <citation type="submission" date="2018-12" db="EMBL/GenBank/DDBJ databases">
        <title>Complete genome sequence of an uncultured bacterium of the candidate phylum Bipolaricaulota.</title>
        <authorList>
            <person name="Kadnikov V.V."/>
            <person name="Mardanov A.V."/>
            <person name="Beletsky A.V."/>
            <person name="Frank Y.A."/>
            <person name="Karnachuk O.V."/>
            <person name="Ravin N.V."/>
        </authorList>
    </citation>
    <scope>NUCLEOTIDE SEQUENCE [LARGE SCALE GENOMIC DNA]</scope>
</reference>
<dbReference type="CDD" id="cd10148">
    <property type="entry name" value="CsoR-like_DUF156"/>
    <property type="match status" value="1"/>
</dbReference>
<proteinExistence type="predicted"/>
<name>A0A410FTI7_BIPS1</name>
<dbReference type="InterPro" id="IPR003735">
    <property type="entry name" value="Metal_Tscrpt_repr"/>
</dbReference>
<sequence length="97" mass="10962">MEHAGSLREEPGLKVKMIRSLRTAGGHIEGIRRMVEEDAYCVDILKQIAAVQGLLSRTARALAESHTRHCVSHAIEEGHGEEKIEELFEALKYLRHF</sequence>
<dbReference type="GO" id="GO:0045892">
    <property type="term" value="P:negative regulation of DNA-templated transcription"/>
    <property type="evidence" value="ECO:0007669"/>
    <property type="project" value="UniProtKB-ARBA"/>
</dbReference>
<dbReference type="Proteomes" id="UP000287233">
    <property type="component" value="Chromosome"/>
</dbReference>
<dbReference type="PANTHER" id="PTHR33677">
    <property type="entry name" value="TRANSCRIPTIONAL REPRESSOR FRMR-RELATED"/>
    <property type="match status" value="1"/>
</dbReference>
<accession>A0A410FTI7</accession>